<dbReference type="EMBL" id="HBEO01000422">
    <property type="protein sequence ID" value="CAD8465683.1"/>
    <property type="molecule type" value="Transcribed_RNA"/>
</dbReference>
<proteinExistence type="predicted"/>
<keyword evidence="1" id="KW-0812">Transmembrane</keyword>
<keyword evidence="1" id="KW-1133">Transmembrane helix</keyword>
<sequence>MLATANDSEEQVLVETNSCSEGQFVKISKQFQTHWACKKDVGKVGRLSNKDEYAGWWVEFPGQGPSLFQTGEKGVHQLAFATEEDIRSYKEIENQLNSLLSDDTNVKSRNLHLAENDSELSPRTRELCNINKQYENLGRQRDRLAEQLTQAWAEAVTTNNKMTRLEKTLVEEIARSNRDRMVSIVLGLSAGIVLGFWLSRTRV</sequence>
<dbReference type="AlphaFoldDB" id="A0A7S0DUH1"/>
<organism evidence="2">
    <name type="scientific">Hanusia phi</name>
    <dbReference type="NCBI Taxonomy" id="3032"/>
    <lineage>
        <taxon>Eukaryota</taxon>
        <taxon>Cryptophyceae</taxon>
        <taxon>Pyrenomonadales</taxon>
        <taxon>Geminigeraceae</taxon>
        <taxon>Hanusia</taxon>
    </lineage>
</organism>
<reference evidence="2" key="1">
    <citation type="submission" date="2021-01" db="EMBL/GenBank/DDBJ databases">
        <authorList>
            <person name="Corre E."/>
            <person name="Pelletier E."/>
            <person name="Niang G."/>
            <person name="Scheremetjew M."/>
            <person name="Finn R."/>
            <person name="Kale V."/>
            <person name="Holt S."/>
            <person name="Cochrane G."/>
            <person name="Meng A."/>
            <person name="Brown T."/>
            <person name="Cohen L."/>
        </authorList>
    </citation>
    <scope>NUCLEOTIDE SEQUENCE</scope>
    <source>
        <strain evidence="2">CCMP325</strain>
    </source>
</reference>
<gene>
    <name evidence="2" type="ORF">HPHI1048_LOCUS311</name>
</gene>
<evidence type="ECO:0000256" key="1">
    <source>
        <dbReference type="SAM" id="Phobius"/>
    </source>
</evidence>
<evidence type="ECO:0000313" key="2">
    <source>
        <dbReference type="EMBL" id="CAD8465683.1"/>
    </source>
</evidence>
<feature type="transmembrane region" description="Helical" evidence="1">
    <location>
        <begin position="181"/>
        <end position="199"/>
    </location>
</feature>
<name>A0A7S0DUH1_9CRYP</name>
<accession>A0A7S0DUH1</accession>
<protein>
    <submittedName>
        <fullName evidence="2">Uncharacterized protein</fullName>
    </submittedName>
</protein>
<keyword evidence="1" id="KW-0472">Membrane</keyword>